<evidence type="ECO:0000313" key="3">
    <source>
        <dbReference type="EMBL" id="GFE11964.1"/>
    </source>
</evidence>
<dbReference type="EMBL" id="BLIO01000001">
    <property type="protein sequence ID" value="GFE11964.1"/>
    <property type="molecule type" value="Genomic_DNA"/>
</dbReference>
<dbReference type="Proteomes" id="UP000430079">
    <property type="component" value="Unassembled WGS sequence"/>
</dbReference>
<evidence type="ECO:0000313" key="4">
    <source>
        <dbReference type="Proteomes" id="UP000430079"/>
    </source>
</evidence>
<dbReference type="Pfam" id="PF01370">
    <property type="entry name" value="Epimerase"/>
    <property type="match status" value="1"/>
</dbReference>
<evidence type="ECO:0000259" key="2">
    <source>
        <dbReference type="Pfam" id="PF01370"/>
    </source>
</evidence>
<accession>A0A640SM67</accession>
<dbReference type="InterPro" id="IPR036291">
    <property type="entry name" value="NAD(P)-bd_dom_sf"/>
</dbReference>
<sequence>MRVFIAGVDGYLGWSLAQHLARRGHTIGGADALLRRVWVDEMGSVSAIPIVPLDERLAAFSEHFDQQLQFFALDVLDHSALRTALAEFQPDTVVHLAECPSAPYSMIDFHHADFVQRNNVSGTLSLLFAMRDQCPEAHLVKLGTMGEYGTPNLDIPEGFFEVEYRGRRERLPFPRQAGSWYHWSKVFDSHSVAFACQLWGLRATDVMQGVVYGTWCNPDTRLNTRLDFDEAFGTALNRFCCQAVISQPLMPYGQGTQKRGFLSLSDSMQCLGLAIDNPPAAGEYRVFNQLREVLSINELALIVRAAGERCGLTPEIRHQDNPRLEDEAHHYCPDSNHLRALGFRPSLPIDEVVRNMIGDLLPYRDRIASYGQRLAPTVRWRASRTVCTESPHI</sequence>
<proteinExistence type="inferred from homology"/>
<dbReference type="Gene3D" id="3.90.25.10">
    <property type="entry name" value="UDP-galactose 4-epimerase, domain 1"/>
    <property type="match status" value="1"/>
</dbReference>
<protein>
    <submittedName>
        <fullName evidence="3">NAD-dependent dehydratase</fullName>
    </submittedName>
</protein>
<name>A0A640SM67_9ACTN</name>
<feature type="domain" description="NAD-dependent epimerase/dehydratase" evidence="2">
    <location>
        <begin position="3"/>
        <end position="288"/>
    </location>
</feature>
<dbReference type="AlphaFoldDB" id="A0A640SM67"/>
<evidence type="ECO:0000256" key="1">
    <source>
        <dbReference type="ARBA" id="ARBA00007637"/>
    </source>
</evidence>
<organism evidence="3 4">
    <name type="scientific">Streptomyces glebosus</name>
    <dbReference type="NCBI Taxonomy" id="249580"/>
    <lineage>
        <taxon>Bacteria</taxon>
        <taxon>Bacillati</taxon>
        <taxon>Actinomycetota</taxon>
        <taxon>Actinomycetes</taxon>
        <taxon>Kitasatosporales</taxon>
        <taxon>Streptomycetaceae</taxon>
        <taxon>Streptomyces</taxon>
    </lineage>
</organism>
<comment type="similarity">
    <text evidence="1">Belongs to the NAD(P)-dependent epimerase/dehydratase family.</text>
</comment>
<comment type="caution">
    <text evidence="3">The sequence shown here is derived from an EMBL/GenBank/DDBJ whole genome shotgun (WGS) entry which is preliminary data.</text>
</comment>
<reference evidence="3 4" key="1">
    <citation type="submission" date="2019-12" db="EMBL/GenBank/DDBJ databases">
        <title>Whole genome shotgun sequence of Streptomyces hygroscopicus subsp. glebosus NBRC 13786.</title>
        <authorList>
            <person name="Ichikawa N."/>
            <person name="Kimura A."/>
            <person name="Kitahashi Y."/>
            <person name="Komaki H."/>
            <person name="Tamura T."/>
        </authorList>
    </citation>
    <scope>NUCLEOTIDE SEQUENCE [LARGE SCALE GENOMIC DNA]</scope>
    <source>
        <strain evidence="3 4">NBRC 13786</strain>
    </source>
</reference>
<gene>
    <name evidence="3" type="ORF">Sgleb_00110</name>
</gene>
<dbReference type="SUPFAM" id="SSF51735">
    <property type="entry name" value="NAD(P)-binding Rossmann-fold domains"/>
    <property type="match status" value="1"/>
</dbReference>
<dbReference type="PANTHER" id="PTHR43000">
    <property type="entry name" value="DTDP-D-GLUCOSE 4,6-DEHYDRATASE-RELATED"/>
    <property type="match status" value="1"/>
</dbReference>
<keyword evidence="4" id="KW-1185">Reference proteome</keyword>
<dbReference type="InterPro" id="IPR001509">
    <property type="entry name" value="Epimerase_deHydtase"/>
</dbReference>
<dbReference type="Gene3D" id="3.40.50.720">
    <property type="entry name" value="NAD(P)-binding Rossmann-like Domain"/>
    <property type="match status" value="1"/>
</dbReference>